<name>A0ABW9ENI8_9BURK</name>
<organism evidence="1 2">
    <name type="scientific">Paraburkholderia strydomiana</name>
    <dbReference type="NCBI Taxonomy" id="1245417"/>
    <lineage>
        <taxon>Bacteria</taxon>
        <taxon>Pseudomonadati</taxon>
        <taxon>Pseudomonadota</taxon>
        <taxon>Betaproteobacteria</taxon>
        <taxon>Burkholderiales</taxon>
        <taxon>Burkholderiaceae</taxon>
        <taxon>Paraburkholderia</taxon>
    </lineage>
</organism>
<dbReference type="EMBL" id="JAQQCL010000032">
    <property type="protein sequence ID" value="MFM0720616.1"/>
    <property type="molecule type" value="Genomic_DNA"/>
</dbReference>
<dbReference type="Proteomes" id="UP001629392">
    <property type="component" value="Unassembled WGS sequence"/>
</dbReference>
<keyword evidence="2" id="KW-1185">Reference proteome</keyword>
<dbReference type="RefSeq" id="WP_408145231.1">
    <property type="nucleotide sequence ID" value="NZ_JAQQCJ010000018.1"/>
</dbReference>
<proteinExistence type="predicted"/>
<reference evidence="1 2" key="1">
    <citation type="journal article" date="2024" name="Chem. Sci.">
        <title>Discovery of megapolipeptins by genome mining of a Burkholderiales bacteria collection.</title>
        <authorList>
            <person name="Paulo B.S."/>
            <person name="Recchia M.J.J."/>
            <person name="Lee S."/>
            <person name="Fergusson C.H."/>
            <person name="Romanowski S.B."/>
            <person name="Hernandez A."/>
            <person name="Krull N."/>
            <person name="Liu D.Y."/>
            <person name="Cavanagh H."/>
            <person name="Bos A."/>
            <person name="Gray C.A."/>
            <person name="Murphy B.T."/>
            <person name="Linington R.G."/>
            <person name="Eustaquio A.S."/>
        </authorList>
    </citation>
    <scope>NUCLEOTIDE SEQUENCE [LARGE SCALE GENOMIC DNA]</scope>
    <source>
        <strain evidence="1 2">RL17-350-BIC-E</strain>
    </source>
</reference>
<evidence type="ECO:0000313" key="1">
    <source>
        <dbReference type="EMBL" id="MFM0720616.1"/>
    </source>
</evidence>
<comment type="caution">
    <text evidence="1">The sequence shown here is derived from an EMBL/GenBank/DDBJ whole genome shotgun (WGS) entry which is preliminary data.</text>
</comment>
<sequence>MPVTTQRIYRGQKAPPLQDSLSINTLDFHEPFIDSMRVNALNCREEADNKKPASLAADAGLKS</sequence>
<accession>A0ABW9ENI8</accession>
<gene>
    <name evidence="1" type="ORF">PQQ73_30320</name>
</gene>
<evidence type="ECO:0000313" key="2">
    <source>
        <dbReference type="Proteomes" id="UP001629392"/>
    </source>
</evidence>
<protein>
    <submittedName>
        <fullName evidence="1">Uncharacterized protein</fullName>
    </submittedName>
</protein>